<keyword evidence="1" id="KW-1133">Transmembrane helix</keyword>
<dbReference type="AlphaFoldDB" id="A0AAV5KBS8"/>
<sequence>MGFLSSSSKLIVIFVIFVSIWVIFTVEEEAYEKIKEKAPKDETEV</sequence>
<dbReference type="EMBL" id="BPVZ01000059">
    <property type="protein sequence ID" value="GKV22028.1"/>
    <property type="molecule type" value="Genomic_DNA"/>
</dbReference>
<organism evidence="2 3">
    <name type="scientific">Rubroshorea leprosula</name>
    <dbReference type="NCBI Taxonomy" id="152421"/>
    <lineage>
        <taxon>Eukaryota</taxon>
        <taxon>Viridiplantae</taxon>
        <taxon>Streptophyta</taxon>
        <taxon>Embryophyta</taxon>
        <taxon>Tracheophyta</taxon>
        <taxon>Spermatophyta</taxon>
        <taxon>Magnoliopsida</taxon>
        <taxon>eudicotyledons</taxon>
        <taxon>Gunneridae</taxon>
        <taxon>Pentapetalae</taxon>
        <taxon>rosids</taxon>
        <taxon>malvids</taxon>
        <taxon>Malvales</taxon>
        <taxon>Dipterocarpaceae</taxon>
        <taxon>Rubroshorea</taxon>
    </lineage>
</organism>
<dbReference type="Proteomes" id="UP001054252">
    <property type="component" value="Unassembled WGS sequence"/>
</dbReference>
<protein>
    <submittedName>
        <fullName evidence="2">Uncharacterized protein</fullName>
    </submittedName>
</protein>
<feature type="transmembrane region" description="Helical" evidence="1">
    <location>
        <begin position="6"/>
        <end position="26"/>
    </location>
</feature>
<keyword evidence="1" id="KW-0812">Transmembrane</keyword>
<keyword evidence="1" id="KW-0472">Membrane</keyword>
<keyword evidence="3" id="KW-1185">Reference proteome</keyword>
<reference evidence="2 3" key="1">
    <citation type="journal article" date="2021" name="Commun. Biol.">
        <title>The genome of Shorea leprosula (Dipterocarpaceae) highlights the ecological relevance of drought in aseasonal tropical rainforests.</title>
        <authorList>
            <person name="Ng K.K.S."/>
            <person name="Kobayashi M.J."/>
            <person name="Fawcett J.A."/>
            <person name="Hatakeyama M."/>
            <person name="Paape T."/>
            <person name="Ng C.H."/>
            <person name="Ang C.C."/>
            <person name="Tnah L.H."/>
            <person name="Lee C.T."/>
            <person name="Nishiyama T."/>
            <person name="Sese J."/>
            <person name="O'Brien M.J."/>
            <person name="Copetti D."/>
            <person name="Mohd Noor M.I."/>
            <person name="Ong R.C."/>
            <person name="Putra M."/>
            <person name="Sireger I.Z."/>
            <person name="Indrioko S."/>
            <person name="Kosugi Y."/>
            <person name="Izuno A."/>
            <person name="Isagi Y."/>
            <person name="Lee S.L."/>
            <person name="Shimizu K.K."/>
        </authorList>
    </citation>
    <scope>NUCLEOTIDE SEQUENCE [LARGE SCALE GENOMIC DNA]</scope>
    <source>
        <strain evidence="2">214</strain>
    </source>
</reference>
<name>A0AAV5KBS8_9ROSI</name>
<evidence type="ECO:0000313" key="3">
    <source>
        <dbReference type="Proteomes" id="UP001054252"/>
    </source>
</evidence>
<evidence type="ECO:0000256" key="1">
    <source>
        <dbReference type="SAM" id="Phobius"/>
    </source>
</evidence>
<comment type="caution">
    <text evidence="2">The sequence shown here is derived from an EMBL/GenBank/DDBJ whole genome shotgun (WGS) entry which is preliminary data.</text>
</comment>
<gene>
    <name evidence="2" type="ORF">SLEP1_g31931</name>
</gene>
<proteinExistence type="predicted"/>
<evidence type="ECO:0000313" key="2">
    <source>
        <dbReference type="EMBL" id="GKV22028.1"/>
    </source>
</evidence>
<accession>A0AAV5KBS8</accession>